<dbReference type="InterPro" id="IPR004821">
    <property type="entry name" value="Cyt_trans-like"/>
</dbReference>
<feature type="binding site" evidence="13">
    <location>
        <begin position="30"/>
        <end position="37"/>
    </location>
    <ligand>
        <name>ATP</name>
        <dbReference type="ChEBI" id="CHEBI:30616"/>
    </ligand>
</feature>
<evidence type="ECO:0000256" key="10">
    <source>
        <dbReference type="ARBA" id="ARBA00022840"/>
    </source>
</evidence>
<dbReference type="InterPro" id="IPR042176">
    <property type="entry name" value="Pantoate_ligase_C"/>
</dbReference>
<dbReference type="NCBIfam" id="TIGR00125">
    <property type="entry name" value="cyt_tran_rel"/>
    <property type="match status" value="1"/>
</dbReference>
<comment type="pathway">
    <text evidence="2 13">Cofactor biosynthesis; (R)-pantothenate biosynthesis; (R)-pantothenate from (R)-pantoate and beta-alanine: step 1/1.</text>
</comment>
<feature type="binding site" evidence="13">
    <location>
        <position position="176"/>
    </location>
    <ligand>
        <name>ATP</name>
        <dbReference type="ChEBI" id="CHEBI:30616"/>
    </ligand>
</feature>
<keyword evidence="8 13" id="KW-0566">Pantothenate biosynthesis</keyword>
<comment type="caution">
    <text evidence="14">The sequence shown here is derived from an EMBL/GenBank/DDBJ whole genome shotgun (WGS) entry which is preliminary data.</text>
</comment>
<name>A0A956N8D9_UNCEI</name>
<feature type="binding site" evidence="13">
    <location>
        <begin position="184"/>
        <end position="187"/>
    </location>
    <ligand>
        <name>ATP</name>
        <dbReference type="ChEBI" id="CHEBI:30616"/>
    </ligand>
</feature>
<gene>
    <name evidence="13" type="primary">panC</name>
    <name evidence="14" type="ORF">KDA27_00080</name>
</gene>
<dbReference type="EC" id="6.3.2.1" evidence="4 13"/>
<evidence type="ECO:0000256" key="2">
    <source>
        <dbReference type="ARBA" id="ARBA00004990"/>
    </source>
</evidence>
<evidence type="ECO:0000256" key="12">
    <source>
        <dbReference type="ARBA" id="ARBA00055042"/>
    </source>
</evidence>
<dbReference type="SUPFAM" id="SSF52374">
    <property type="entry name" value="Nucleotidylyl transferase"/>
    <property type="match status" value="1"/>
</dbReference>
<evidence type="ECO:0000256" key="1">
    <source>
        <dbReference type="ARBA" id="ARBA00004496"/>
    </source>
</evidence>
<reference evidence="14" key="2">
    <citation type="journal article" date="2021" name="Microbiome">
        <title>Successional dynamics and alternative stable states in a saline activated sludge microbial community over 9 years.</title>
        <authorList>
            <person name="Wang Y."/>
            <person name="Ye J."/>
            <person name="Ju F."/>
            <person name="Liu L."/>
            <person name="Boyd J.A."/>
            <person name="Deng Y."/>
            <person name="Parks D.H."/>
            <person name="Jiang X."/>
            <person name="Yin X."/>
            <person name="Woodcroft B.J."/>
            <person name="Tyson G.W."/>
            <person name="Hugenholtz P."/>
            <person name="Polz M.F."/>
            <person name="Zhang T."/>
        </authorList>
    </citation>
    <scope>NUCLEOTIDE SEQUENCE</scope>
    <source>
        <strain evidence="14">HKST-UBA02</strain>
    </source>
</reference>
<evidence type="ECO:0000256" key="7">
    <source>
        <dbReference type="ARBA" id="ARBA00022598"/>
    </source>
</evidence>
<dbReference type="CDD" id="cd00560">
    <property type="entry name" value="PanC"/>
    <property type="match status" value="1"/>
</dbReference>
<comment type="similarity">
    <text evidence="3 13">Belongs to the pantothenate synthetase family.</text>
</comment>
<dbReference type="NCBIfam" id="TIGR00018">
    <property type="entry name" value="panC"/>
    <property type="match status" value="1"/>
</dbReference>
<comment type="catalytic activity">
    <reaction evidence="11 13">
        <text>(R)-pantoate + beta-alanine + ATP = (R)-pantothenate + AMP + diphosphate + H(+)</text>
        <dbReference type="Rhea" id="RHEA:10912"/>
        <dbReference type="ChEBI" id="CHEBI:15378"/>
        <dbReference type="ChEBI" id="CHEBI:15980"/>
        <dbReference type="ChEBI" id="CHEBI:29032"/>
        <dbReference type="ChEBI" id="CHEBI:30616"/>
        <dbReference type="ChEBI" id="CHEBI:33019"/>
        <dbReference type="ChEBI" id="CHEBI:57966"/>
        <dbReference type="ChEBI" id="CHEBI:456215"/>
        <dbReference type="EC" id="6.3.2.1"/>
    </reaction>
</comment>
<dbReference type="FunFam" id="3.40.50.620:FF:000114">
    <property type="entry name" value="Pantothenate synthetase"/>
    <property type="match status" value="1"/>
</dbReference>
<accession>A0A956N8D9</accession>
<keyword evidence="9 13" id="KW-0547">Nucleotide-binding</keyword>
<feature type="binding site" evidence="13">
    <location>
        <begin position="147"/>
        <end position="150"/>
    </location>
    <ligand>
        <name>ATP</name>
        <dbReference type="ChEBI" id="CHEBI:30616"/>
    </ligand>
</feature>
<evidence type="ECO:0000256" key="6">
    <source>
        <dbReference type="ARBA" id="ARBA00022490"/>
    </source>
</evidence>
<dbReference type="Proteomes" id="UP000739538">
    <property type="component" value="Unassembled WGS sequence"/>
</dbReference>
<reference evidence="14" key="1">
    <citation type="submission" date="2020-04" db="EMBL/GenBank/DDBJ databases">
        <authorList>
            <person name="Zhang T."/>
        </authorList>
    </citation>
    <scope>NUCLEOTIDE SEQUENCE</scope>
    <source>
        <strain evidence="14">HKST-UBA02</strain>
    </source>
</reference>
<dbReference type="PANTHER" id="PTHR21299">
    <property type="entry name" value="CYTIDYLATE KINASE/PANTOATE-BETA-ALANINE LIGASE"/>
    <property type="match status" value="1"/>
</dbReference>
<dbReference type="Gene3D" id="3.40.50.620">
    <property type="entry name" value="HUPs"/>
    <property type="match status" value="1"/>
</dbReference>
<dbReference type="Gene3D" id="3.30.1300.10">
    <property type="entry name" value="Pantoate-beta-alanine ligase, C-terminal domain"/>
    <property type="match status" value="1"/>
</dbReference>
<proteinExistence type="inferred from homology"/>
<evidence type="ECO:0000256" key="13">
    <source>
        <dbReference type="HAMAP-Rule" id="MF_00158"/>
    </source>
</evidence>
<dbReference type="GO" id="GO:0004592">
    <property type="term" value="F:pantoate-beta-alanine ligase activity"/>
    <property type="evidence" value="ECO:0007669"/>
    <property type="project" value="UniProtKB-UniRule"/>
</dbReference>
<feature type="active site" description="Proton donor" evidence="13">
    <location>
        <position position="37"/>
    </location>
</feature>
<keyword evidence="7 13" id="KW-0436">Ligase</keyword>
<feature type="binding site" evidence="13">
    <location>
        <position position="61"/>
    </location>
    <ligand>
        <name>beta-alanine</name>
        <dbReference type="ChEBI" id="CHEBI:57966"/>
    </ligand>
</feature>
<dbReference type="EMBL" id="JAGQHS010000001">
    <property type="protein sequence ID" value="MCA9754168.1"/>
    <property type="molecule type" value="Genomic_DNA"/>
</dbReference>
<evidence type="ECO:0000256" key="8">
    <source>
        <dbReference type="ARBA" id="ARBA00022655"/>
    </source>
</evidence>
<evidence type="ECO:0000313" key="14">
    <source>
        <dbReference type="EMBL" id="MCA9754168.1"/>
    </source>
</evidence>
<organism evidence="14 15">
    <name type="scientific">Eiseniibacteriota bacterium</name>
    <dbReference type="NCBI Taxonomy" id="2212470"/>
    <lineage>
        <taxon>Bacteria</taxon>
        <taxon>Candidatus Eiseniibacteriota</taxon>
    </lineage>
</organism>
<evidence type="ECO:0000256" key="5">
    <source>
        <dbReference type="ARBA" id="ARBA00014155"/>
    </source>
</evidence>
<keyword evidence="6 13" id="KW-0963">Cytoplasm</keyword>
<comment type="subunit">
    <text evidence="13">Homodimer.</text>
</comment>
<comment type="subcellular location">
    <subcellularLocation>
        <location evidence="1 13">Cytoplasm</location>
    </subcellularLocation>
</comment>
<evidence type="ECO:0000256" key="11">
    <source>
        <dbReference type="ARBA" id="ARBA00048258"/>
    </source>
</evidence>
<keyword evidence="10 13" id="KW-0067">ATP-binding</keyword>
<dbReference type="Pfam" id="PF02569">
    <property type="entry name" value="Pantoate_ligase"/>
    <property type="match status" value="1"/>
</dbReference>
<evidence type="ECO:0000256" key="3">
    <source>
        <dbReference type="ARBA" id="ARBA00009256"/>
    </source>
</evidence>
<comment type="function">
    <text evidence="12 13">Catalyzes the condensation of pantoate with beta-alanine in an ATP-dependent reaction via a pantoyl-adenylate intermediate.</text>
</comment>
<dbReference type="HAMAP" id="MF_00158">
    <property type="entry name" value="PanC"/>
    <property type="match status" value="1"/>
</dbReference>
<sequence>MKRISSASALTRAVRAFRRNGETVGFVPTMGFLHEGHLSLVRRARKENDRVVASIFVNPLQFAPTEDLDAYPRDMKRDRRLLTAEGVDLVYEPTAAALYPDGYRTHVEVTGLDGVLCGVSRPGHFRGVTTIVTKLLHAADPDRLYLGQKDHQQAVILTRMVRDLDFALKVVVCPTVRERDGLAMSSRNAYLTAEERSWAPNLQRALAEVKREIEAGRIVRSELATQAVAARLASGPGELDYAEVLSRDDLAPVDPLRGKLVLAAAYKLGRARLIDNVWLDAKGGSRPRGSGERRKT</sequence>
<evidence type="ECO:0000256" key="4">
    <source>
        <dbReference type="ARBA" id="ARBA00012219"/>
    </source>
</evidence>
<feature type="binding site" evidence="13">
    <location>
        <position position="61"/>
    </location>
    <ligand>
        <name>(R)-pantoate</name>
        <dbReference type="ChEBI" id="CHEBI:15980"/>
    </ligand>
</feature>
<dbReference type="InterPro" id="IPR003721">
    <property type="entry name" value="Pantoate_ligase"/>
</dbReference>
<dbReference type="PANTHER" id="PTHR21299:SF1">
    <property type="entry name" value="PANTOATE--BETA-ALANINE LIGASE"/>
    <property type="match status" value="1"/>
</dbReference>
<dbReference type="GO" id="GO:0005829">
    <property type="term" value="C:cytosol"/>
    <property type="evidence" value="ECO:0007669"/>
    <property type="project" value="TreeGrafter"/>
</dbReference>
<evidence type="ECO:0000313" key="15">
    <source>
        <dbReference type="Proteomes" id="UP000739538"/>
    </source>
</evidence>
<dbReference type="GO" id="GO:0015940">
    <property type="term" value="P:pantothenate biosynthetic process"/>
    <property type="evidence" value="ECO:0007669"/>
    <property type="project" value="UniProtKB-UniRule"/>
</dbReference>
<dbReference type="InterPro" id="IPR014729">
    <property type="entry name" value="Rossmann-like_a/b/a_fold"/>
</dbReference>
<dbReference type="GO" id="GO:0005524">
    <property type="term" value="F:ATP binding"/>
    <property type="evidence" value="ECO:0007669"/>
    <property type="project" value="UniProtKB-KW"/>
</dbReference>
<dbReference type="AlphaFoldDB" id="A0A956N8D9"/>
<comment type="miscellaneous">
    <text evidence="13">The reaction proceeds by a bi uni uni bi ping pong mechanism.</text>
</comment>
<protein>
    <recommendedName>
        <fullName evidence="5 13">Pantothenate synthetase</fullName>
        <shortName evidence="13">PS</shortName>
        <ecNumber evidence="4 13">6.3.2.1</ecNumber>
    </recommendedName>
    <alternativeName>
        <fullName evidence="13">Pantoate--beta-alanine ligase</fullName>
    </alternativeName>
    <alternativeName>
        <fullName evidence="13">Pantoate-activating enzyme</fullName>
    </alternativeName>
</protein>
<feature type="binding site" evidence="13">
    <location>
        <position position="153"/>
    </location>
    <ligand>
        <name>(R)-pantoate</name>
        <dbReference type="ChEBI" id="CHEBI:15980"/>
    </ligand>
</feature>
<evidence type="ECO:0000256" key="9">
    <source>
        <dbReference type="ARBA" id="ARBA00022741"/>
    </source>
</evidence>